<keyword evidence="8" id="KW-1185">Reference proteome</keyword>
<gene>
    <name evidence="7" type="ORF">NS365_04600</name>
</gene>
<evidence type="ECO:0000256" key="6">
    <source>
        <dbReference type="RuleBase" id="RU003567"/>
    </source>
</evidence>
<evidence type="ECO:0000256" key="5">
    <source>
        <dbReference type="ARBA" id="ARBA00022825"/>
    </source>
</evidence>
<dbReference type="InterPro" id="IPR029045">
    <property type="entry name" value="ClpP/crotonase-like_dom_sf"/>
</dbReference>
<dbReference type="NCBIfam" id="NF045542">
    <property type="entry name" value="Clp_rel_HeadMat"/>
    <property type="match status" value="1"/>
</dbReference>
<dbReference type="CDD" id="cd07016">
    <property type="entry name" value="S14_ClpP_1"/>
    <property type="match status" value="1"/>
</dbReference>
<dbReference type="PANTHER" id="PTHR10381:SF70">
    <property type="entry name" value="ATP-DEPENDENT CLP PROTEASE PROTEOLYTIC SUBUNIT"/>
    <property type="match status" value="1"/>
</dbReference>
<dbReference type="InterPro" id="IPR001907">
    <property type="entry name" value="ClpP"/>
</dbReference>
<evidence type="ECO:0000313" key="7">
    <source>
        <dbReference type="EMBL" id="KTR07340.1"/>
    </source>
</evidence>
<sequence length="281" mass="29633">MSKRTLPAATIVARPGMRTETTPAALERWNPDVQAASDGEADNTISVLDVIGADWYGEGVTAKRVSAALRAIGKRDVVVNINSPGGSFFEGLAIYNALREHPAHVTVKVLGIAASAASVIAMAGDEIQIARSGFLMIHNTWIVASGDRHALRDVADWLEPFDAAAVDIYAARTGMDAKELAKMLDREAWIGGNDAVSKGFADSLLSADAVENRARNSAEGRSTVAAHKLDTLLAQLNVPRSERREIVQALKGGTHDAAATGTQDAAVIAEVSDLLASLKSI</sequence>
<reference evidence="7 8" key="1">
    <citation type="journal article" date="2016" name="Front. Microbiol.">
        <title>Genomic Resource of Rice Seed Associated Bacteria.</title>
        <authorList>
            <person name="Midha S."/>
            <person name="Bansal K."/>
            <person name="Sharma S."/>
            <person name="Kumar N."/>
            <person name="Patil P.P."/>
            <person name="Chaudhry V."/>
            <person name="Patil P.B."/>
        </authorList>
    </citation>
    <scope>NUCLEOTIDE SEQUENCE [LARGE SCALE GENOMIC DNA]</scope>
    <source>
        <strain evidence="7 8">NS365</strain>
    </source>
</reference>
<comment type="similarity">
    <text evidence="1 6">Belongs to the peptidase S14 family.</text>
</comment>
<name>A0A175RUG1_9HYPH</name>
<dbReference type="PANTHER" id="PTHR10381">
    <property type="entry name" value="ATP-DEPENDENT CLP PROTEASE PROTEOLYTIC SUBUNIT"/>
    <property type="match status" value="1"/>
</dbReference>
<accession>A0A175RUG1</accession>
<keyword evidence="3" id="KW-0645">Protease</keyword>
<dbReference type="PRINTS" id="PR00127">
    <property type="entry name" value="CLPPROTEASEP"/>
</dbReference>
<dbReference type="Pfam" id="PF00574">
    <property type="entry name" value="CLP_protease"/>
    <property type="match status" value="1"/>
</dbReference>
<proteinExistence type="inferred from homology"/>
<evidence type="ECO:0000256" key="3">
    <source>
        <dbReference type="ARBA" id="ARBA00022670"/>
    </source>
</evidence>
<dbReference type="InterPro" id="IPR023562">
    <property type="entry name" value="ClpP/TepA"/>
</dbReference>
<evidence type="ECO:0000256" key="2">
    <source>
        <dbReference type="ARBA" id="ARBA00022490"/>
    </source>
</evidence>
<dbReference type="SUPFAM" id="SSF52096">
    <property type="entry name" value="ClpP/crotonase"/>
    <property type="match status" value="1"/>
</dbReference>
<evidence type="ECO:0000256" key="1">
    <source>
        <dbReference type="ARBA" id="ARBA00007039"/>
    </source>
</evidence>
<dbReference type="GO" id="GO:0009368">
    <property type="term" value="C:endopeptidase Clp complex"/>
    <property type="evidence" value="ECO:0007669"/>
    <property type="project" value="TreeGrafter"/>
</dbReference>
<keyword evidence="2" id="KW-0963">Cytoplasm</keyword>
<keyword evidence="4" id="KW-0378">Hydrolase</keyword>
<dbReference type="GO" id="GO:0051117">
    <property type="term" value="F:ATPase binding"/>
    <property type="evidence" value="ECO:0007669"/>
    <property type="project" value="TreeGrafter"/>
</dbReference>
<dbReference type="GO" id="GO:0004252">
    <property type="term" value="F:serine-type endopeptidase activity"/>
    <property type="evidence" value="ECO:0007669"/>
    <property type="project" value="InterPro"/>
</dbReference>
<protein>
    <recommendedName>
        <fullName evidence="6">ATP-dependent Clp protease proteolytic subunit</fullName>
    </recommendedName>
</protein>
<dbReference type="Proteomes" id="UP000078529">
    <property type="component" value="Unassembled WGS sequence"/>
</dbReference>
<dbReference type="RefSeq" id="WP_058599138.1">
    <property type="nucleotide sequence ID" value="NZ_LDQA01000011.1"/>
</dbReference>
<comment type="caution">
    <text evidence="7">The sequence shown here is derived from an EMBL/GenBank/DDBJ whole genome shotgun (WGS) entry which is preliminary data.</text>
</comment>
<dbReference type="EMBL" id="LDQA01000011">
    <property type="protein sequence ID" value="KTR07340.1"/>
    <property type="molecule type" value="Genomic_DNA"/>
</dbReference>
<dbReference type="GO" id="GO:0006515">
    <property type="term" value="P:protein quality control for misfolded or incompletely synthesized proteins"/>
    <property type="evidence" value="ECO:0007669"/>
    <property type="project" value="TreeGrafter"/>
</dbReference>
<evidence type="ECO:0000313" key="8">
    <source>
        <dbReference type="Proteomes" id="UP000078529"/>
    </source>
</evidence>
<dbReference type="Gene3D" id="3.90.226.10">
    <property type="entry name" value="2-enoyl-CoA Hydratase, Chain A, domain 1"/>
    <property type="match status" value="1"/>
</dbReference>
<dbReference type="PATRIC" id="fig|401562.4.peg.476"/>
<evidence type="ECO:0000256" key="4">
    <source>
        <dbReference type="ARBA" id="ARBA00022801"/>
    </source>
</evidence>
<dbReference type="AlphaFoldDB" id="A0A175RUG1"/>
<keyword evidence="5" id="KW-0720">Serine protease</keyword>
<organism evidence="7 8">
    <name type="scientific">Aureimonas ureilytica</name>
    <dbReference type="NCBI Taxonomy" id="401562"/>
    <lineage>
        <taxon>Bacteria</taxon>
        <taxon>Pseudomonadati</taxon>
        <taxon>Pseudomonadota</taxon>
        <taxon>Alphaproteobacteria</taxon>
        <taxon>Hyphomicrobiales</taxon>
        <taxon>Aurantimonadaceae</taxon>
        <taxon>Aureimonas</taxon>
    </lineage>
</organism>
<dbReference type="GO" id="GO:0004176">
    <property type="term" value="F:ATP-dependent peptidase activity"/>
    <property type="evidence" value="ECO:0007669"/>
    <property type="project" value="InterPro"/>
</dbReference>